<sequence>MEIKEYDNRMKEYLEIDYNNLSATTKALERQIACGSDLTYQASDSFYIYFQCTLENSISTLSCKVGDVGPILDTMAVLLEKLPISAAMARPIIYALYRTAQVIKKKRVNNALSRPAIDKESKGFAGNPRIPPFDHMHHEGFWSWLQLLDVALVGLPDERRGVMKLKFDSLMKESDHLIVQRRGGAQRRGGVRQQSDHLIVNRGCAIQMDSFNVLLN</sequence>
<dbReference type="Proteomes" id="UP001055811">
    <property type="component" value="Linkage Group LG09"/>
</dbReference>
<accession>A0ACB8Z051</accession>
<proteinExistence type="predicted"/>
<reference evidence="1 2" key="2">
    <citation type="journal article" date="2022" name="Mol. Ecol. Resour.">
        <title>The genomes of chicory, endive, great burdock and yacon provide insights into Asteraceae paleo-polyploidization history and plant inulin production.</title>
        <authorList>
            <person name="Fan W."/>
            <person name="Wang S."/>
            <person name="Wang H."/>
            <person name="Wang A."/>
            <person name="Jiang F."/>
            <person name="Liu H."/>
            <person name="Zhao H."/>
            <person name="Xu D."/>
            <person name="Zhang Y."/>
        </authorList>
    </citation>
    <scope>NUCLEOTIDE SEQUENCE [LARGE SCALE GENOMIC DNA]</scope>
    <source>
        <strain evidence="2">cv. Punajuju</strain>
        <tissue evidence="1">Leaves</tissue>
    </source>
</reference>
<evidence type="ECO:0000313" key="2">
    <source>
        <dbReference type="Proteomes" id="UP001055811"/>
    </source>
</evidence>
<protein>
    <submittedName>
        <fullName evidence="1">Uncharacterized protein</fullName>
    </submittedName>
</protein>
<dbReference type="EMBL" id="CM042017">
    <property type="protein sequence ID" value="KAI3690826.1"/>
    <property type="molecule type" value="Genomic_DNA"/>
</dbReference>
<name>A0ACB8Z051_CICIN</name>
<reference evidence="2" key="1">
    <citation type="journal article" date="2022" name="Mol. Ecol. Resour.">
        <title>The genomes of chicory, endive, great burdock and yacon provide insights into Asteraceae palaeo-polyploidization history and plant inulin production.</title>
        <authorList>
            <person name="Fan W."/>
            <person name="Wang S."/>
            <person name="Wang H."/>
            <person name="Wang A."/>
            <person name="Jiang F."/>
            <person name="Liu H."/>
            <person name="Zhao H."/>
            <person name="Xu D."/>
            <person name="Zhang Y."/>
        </authorList>
    </citation>
    <scope>NUCLEOTIDE SEQUENCE [LARGE SCALE GENOMIC DNA]</scope>
    <source>
        <strain evidence="2">cv. Punajuju</strain>
    </source>
</reference>
<gene>
    <name evidence="1" type="ORF">L2E82_49037</name>
</gene>
<organism evidence="1 2">
    <name type="scientific">Cichorium intybus</name>
    <name type="common">Chicory</name>
    <dbReference type="NCBI Taxonomy" id="13427"/>
    <lineage>
        <taxon>Eukaryota</taxon>
        <taxon>Viridiplantae</taxon>
        <taxon>Streptophyta</taxon>
        <taxon>Embryophyta</taxon>
        <taxon>Tracheophyta</taxon>
        <taxon>Spermatophyta</taxon>
        <taxon>Magnoliopsida</taxon>
        <taxon>eudicotyledons</taxon>
        <taxon>Gunneridae</taxon>
        <taxon>Pentapetalae</taxon>
        <taxon>asterids</taxon>
        <taxon>campanulids</taxon>
        <taxon>Asterales</taxon>
        <taxon>Asteraceae</taxon>
        <taxon>Cichorioideae</taxon>
        <taxon>Cichorieae</taxon>
        <taxon>Cichoriinae</taxon>
        <taxon>Cichorium</taxon>
    </lineage>
</organism>
<evidence type="ECO:0000313" key="1">
    <source>
        <dbReference type="EMBL" id="KAI3690826.1"/>
    </source>
</evidence>
<comment type="caution">
    <text evidence="1">The sequence shown here is derived from an EMBL/GenBank/DDBJ whole genome shotgun (WGS) entry which is preliminary data.</text>
</comment>
<keyword evidence="2" id="KW-1185">Reference proteome</keyword>